<dbReference type="GeneID" id="6083242"/>
<evidence type="ECO:0000256" key="1">
    <source>
        <dbReference type="SAM" id="MobiDB-lite"/>
    </source>
</evidence>
<dbReference type="EMBL" id="DS547136">
    <property type="protein sequence ID" value="EDR01818.1"/>
    <property type="molecule type" value="Genomic_DNA"/>
</dbReference>
<dbReference type="InterPro" id="IPR000210">
    <property type="entry name" value="BTB/POZ_dom"/>
</dbReference>
<dbReference type="Pfam" id="PF00651">
    <property type="entry name" value="BTB"/>
    <property type="match status" value="1"/>
</dbReference>
<dbReference type="STRING" id="486041.B0DUK6"/>
<reference evidence="3 4" key="1">
    <citation type="journal article" date="2008" name="Nature">
        <title>The genome of Laccaria bicolor provides insights into mycorrhizal symbiosis.</title>
        <authorList>
            <person name="Martin F."/>
            <person name="Aerts A."/>
            <person name="Ahren D."/>
            <person name="Brun A."/>
            <person name="Danchin E.G.J."/>
            <person name="Duchaussoy F."/>
            <person name="Gibon J."/>
            <person name="Kohler A."/>
            <person name="Lindquist E."/>
            <person name="Pereda V."/>
            <person name="Salamov A."/>
            <person name="Shapiro H.J."/>
            <person name="Wuyts J."/>
            <person name="Blaudez D."/>
            <person name="Buee M."/>
            <person name="Brokstein P."/>
            <person name="Canbaeck B."/>
            <person name="Cohen D."/>
            <person name="Courty P.E."/>
            <person name="Coutinho P.M."/>
            <person name="Delaruelle C."/>
            <person name="Detter J.C."/>
            <person name="Deveau A."/>
            <person name="DiFazio S."/>
            <person name="Duplessis S."/>
            <person name="Fraissinet-Tachet L."/>
            <person name="Lucic E."/>
            <person name="Frey-Klett P."/>
            <person name="Fourrey C."/>
            <person name="Feussner I."/>
            <person name="Gay G."/>
            <person name="Grimwood J."/>
            <person name="Hoegger P.J."/>
            <person name="Jain P."/>
            <person name="Kilaru S."/>
            <person name="Labbe J."/>
            <person name="Lin Y.C."/>
            <person name="Legue V."/>
            <person name="Le Tacon F."/>
            <person name="Marmeisse R."/>
            <person name="Melayah D."/>
            <person name="Montanini B."/>
            <person name="Muratet M."/>
            <person name="Nehls U."/>
            <person name="Niculita-Hirzel H."/>
            <person name="Oudot-Le Secq M.P."/>
            <person name="Peter M."/>
            <person name="Quesneville H."/>
            <person name="Rajashekar B."/>
            <person name="Reich M."/>
            <person name="Rouhier N."/>
            <person name="Schmutz J."/>
            <person name="Yin T."/>
            <person name="Chalot M."/>
            <person name="Henrissat B."/>
            <person name="Kuees U."/>
            <person name="Lucas S."/>
            <person name="Van de Peer Y."/>
            <person name="Podila G.K."/>
            <person name="Polle A."/>
            <person name="Pukkila P.J."/>
            <person name="Richardson P.M."/>
            <person name="Rouze P."/>
            <person name="Sanders I.R."/>
            <person name="Stajich J.E."/>
            <person name="Tunlid A."/>
            <person name="Tuskan G."/>
            <person name="Grigoriev I.V."/>
        </authorList>
    </citation>
    <scope>NUCLEOTIDE SEQUENCE [LARGE SCALE GENOMIC DNA]</scope>
    <source>
        <strain evidence="4">S238N-H82 / ATCC MYA-4686</strain>
    </source>
</reference>
<dbReference type="HOGENOM" id="CLU_033082_3_2_1"/>
<evidence type="ECO:0000259" key="2">
    <source>
        <dbReference type="PROSITE" id="PS50097"/>
    </source>
</evidence>
<proteinExistence type="predicted"/>
<dbReference type="RefSeq" id="XP_001887631.1">
    <property type="nucleotide sequence ID" value="XM_001887596.1"/>
</dbReference>
<dbReference type="PROSITE" id="PS50097">
    <property type="entry name" value="BTB"/>
    <property type="match status" value="1"/>
</dbReference>
<feature type="region of interest" description="Disordered" evidence="1">
    <location>
        <begin position="1"/>
        <end position="38"/>
    </location>
</feature>
<sequence length="333" mass="37631">MPSYFTPSVLVPATDPTPPTKRRRTSSTQATNPNPITRSDIWFEDGSVILQAELKQFRVHRTMLARHSTVFKDMFSMPQPAAEAGIEGCPIVHLSDTAEDIHHILTALYDKGHNMRQALPFPVIAALLRLGKKYEFDHLRDVALLRLTSEFPTQLEEWDTLPDRFTHIVDRKGLLFDVISLAIECGVQSILPTAYFLAADNVVLILSGQERDDGTIAQLPPVAQKACLLGREKLIIALADDTYEWLNGEKICEDCESTSCEKACLKMIQNIWRPRPDPTIALKKWLDVEVVGLCYLCLPEAEEIHEAGRYNLWYKLPSLFDLPSWSGLTNFEL</sequence>
<feature type="domain" description="BTB" evidence="2">
    <location>
        <begin position="46"/>
        <end position="117"/>
    </location>
</feature>
<dbReference type="InterPro" id="IPR011333">
    <property type="entry name" value="SKP1/BTB/POZ_sf"/>
</dbReference>
<feature type="compositionally biased region" description="Polar residues" evidence="1">
    <location>
        <begin position="26"/>
        <end position="37"/>
    </location>
</feature>
<dbReference type="SUPFAM" id="SSF54695">
    <property type="entry name" value="POZ domain"/>
    <property type="match status" value="1"/>
</dbReference>
<dbReference type="Gene3D" id="3.30.710.10">
    <property type="entry name" value="Potassium Channel Kv1.1, Chain A"/>
    <property type="match status" value="1"/>
</dbReference>
<dbReference type="OrthoDB" id="3217871at2759"/>
<dbReference type="AlphaFoldDB" id="B0DUK6"/>
<gene>
    <name evidence="3" type="ORF">LACBIDRAFT_310548</name>
</gene>
<dbReference type="Proteomes" id="UP000001194">
    <property type="component" value="Unassembled WGS sequence"/>
</dbReference>
<dbReference type="SMART" id="SM00225">
    <property type="entry name" value="BTB"/>
    <property type="match status" value="1"/>
</dbReference>
<name>B0DUK6_LACBS</name>
<organism evidence="4">
    <name type="scientific">Laccaria bicolor (strain S238N-H82 / ATCC MYA-4686)</name>
    <name type="common">Bicoloured deceiver</name>
    <name type="synonym">Laccaria laccata var. bicolor</name>
    <dbReference type="NCBI Taxonomy" id="486041"/>
    <lineage>
        <taxon>Eukaryota</taxon>
        <taxon>Fungi</taxon>
        <taxon>Dikarya</taxon>
        <taxon>Basidiomycota</taxon>
        <taxon>Agaricomycotina</taxon>
        <taxon>Agaricomycetes</taxon>
        <taxon>Agaricomycetidae</taxon>
        <taxon>Agaricales</taxon>
        <taxon>Agaricineae</taxon>
        <taxon>Hydnangiaceae</taxon>
        <taxon>Laccaria</taxon>
    </lineage>
</organism>
<evidence type="ECO:0000313" key="3">
    <source>
        <dbReference type="EMBL" id="EDR01818.1"/>
    </source>
</evidence>
<evidence type="ECO:0000313" key="4">
    <source>
        <dbReference type="Proteomes" id="UP000001194"/>
    </source>
</evidence>
<protein>
    <submittedName>
        <fullName evidence="3">Predicted protein</fullName>
    </submittedName>
</protein>
<dbReference type="InParanoid" id="B0DUK6"/>
<dbReference type="KEGG" id="lbc:LACBIDRAFT_310548"/>
<keyword evidence="4" id="KW-1185">Reference proteome</keyword>
<dbReference type="CDD" id="cd18186">
    <property type="entry name" value="BTB_POZ_ZBTB_KLHL-like"/>
    <property type="match status" value="1"/>
</dbReference>
<accession>B0DUK6</accession>